<dbReference type="EMBL" id="MCFC01000032">
    <property type="protein sequence ID" value="ORY28264.1"/>
    <property type="molecule type" value="Genomic_DNA"/>
</dbReference>
<feature type="region of interest" description="Disordered" evidence="1">
    <location>
        <begin position="334"/>
        <end position="354"/>
    </location>
</feature>
<keyword evidence="3" id="KW-1185">Reference proteome</keyword>
<proteinExistence type="predicted"/>
<dbReference type="Proteomes" id="UP000193986">
    <property type="component" value="Unassembled WGS sequence"/>
</dbReference>
<comment type="caution">
    <text evidence="2">The sequence shown here is derived from an EMBL/GenBank/DDBJ whole genome shotgun (WGS) entry which is preliminary data.</text>
</comment>
<name>A0A1Y2B0K1_9TREE</name>
<reference evidence="2 3" key="1">
    <citation type="submission" date="2016-07" db="EMBL/GenBank/DDBJ databases">
        <title>Pervasive Adenine N6-methylation of Active Genes in Fungi.</title>
        <authorList>
            <consortium name="DOE Joint Genome Institute"/>
            <person name="Mondo S.J."/>
            <person name="Dannebaum R.O."/>
            <person name="Kuo R.C."/>
            <person name="Labutti K."/>
            <person name="Haridas S."/>
            <person name="Kuo A."/>
            <person name="Salamov A."/>
            <person name="Ahrendt S.R."/>
            <person name="Lipzen A."/>
            <person name="Sullivan W."/>
            <person name="Andreopoulos W.B."/>
            <person name="Clum A."/>
            <person name="Lindquist E."/>
            <person name="Daum C."/>
            <person name="Ramamoorthy G.K."/>
            <person name="Gryganskyi A."/>
            <person name="Culley D."/>
            <person name="Magnuson J.K."/>
            <person name="James T.Y."/>
            <person name="O'Malley M.A."/>
            <person name="Stajich J.E."/>
            <person name="Spatafora J.W."/>
            <person name="Visel A."/>
            <person name="Grigoriev I.V."/>
        </authorList>
    </citation>
    <scope>NUCLEOTIDE SEQUENCE [LARGE SCALE GENOMIC DNA]</scope>
    <source>
        <strain evidence="2 3">68-887.2</strain>
    </source>
</reference>
<protein>
    <submittedName>
        <fullName evidence="2">Uncharacterized protein</fullName>
    </submittedName>
</protein>
<feature type="compositionally biased region" description="Low complexity" evidence="1">
    <location>
        <begin position="200"/>
        <end position="216"/>
    </location>
</feature>
<feature type="compositionally biased region" description="Polar residues" evidence="1">
    <location>
        <begin position="334"/>
        <end position="345"/>
    </location>
</feature>
<evidence type="ECO:0000313" key="2">
    <source>
        <dbReference type="EMBL" id="ORY28264.1"/>
    </source>
</evidence>
<accession>A0A1Y2B0K1</accession>
<feature type="region of interest" description="Disordered" evidence="1">
    <location>
        <begin position="142"/>
        <end position="178"/>
    </location>
</feature>
<dbReference type="InParanoid" id="A0A1Y2B0K1"/>
<feature type="region of interest" description="Disordered" evidence="1">
    <location>
        <begin position="35"/>
        <end position="54"/>
    </location>
</feature>
<organism evidence="2 3">
    <name type="scientific">Naematelia encephala</name>
    <dbReference type="NCBI Taxonomy" id="71784"/>
    <lineage>
        <taxon>Eukaryota</taxon>
        <taxon>Fungi</taxon>
        <taxon>Dikarya</taxon>
        <taxon>Basidiomycota</taxon>
        <taxon>Agaricomycotina</taxon>
        <taxon>Tremellomycetes</taxon>
        <taxon>Tremellales</taxon>
        <taxon>Naemateliaceae</taxon>
        <taxon>Naematelia</taxon>
    </lineage>
</organism>
<gene>
    <name evidence="2" type="ORF">BCR39DRAFT_505890</name>
</gene>
<sequence length="387" mass="42295">MSTSSNPVSFSFEEGRIDVRVNENSADGTTDVTFRVNSSQSSSQLNTSSQHGTLEHSIKIHPTQHHFTAEEVQSFFTERQVAASAEEIDKSKAILLRLSQDKADVEDFIGKFISQYDEALRVGEEVVQSAIDAHCSERRAQNTSTAPCTGGASQTDEAECRGSAGGNLTNQEENEGGGDEIGQLIIFQSHPQTSQHPVHSLSMSMSSSLTSLSPSPENVQSPPETILSTNFDNGILSVDLVTQGDALKLHFKVRIPANDRNEDYEISSTEDGHITASQVRSFFNEEPRIKLTEKIASVQVYSQLLEDILSEREEHRKVSEKKLKEAIVHFSSASGVQSTSTAPNPSSGSLLSGRSSQMEGICFAREIMNAMSTIQRQNAENPPVRTF</sequence>
<evidence type="ECO:0000313" key="3">
    <source>
        <dbReference type="Proteomes" id="UP000193986"/>
    </source>
</evidence>
<feature type="region of interest" description="Disordered" evidence="1">
    <location>
        <begin position="192"/>
        <end position="224"/>
    </location>
</feature>
<evidence type="ECO:0000256" key="1">
    <source>
        <dbReference type="SAM" id="MobiDB-lite"/>
    </source>
</evidence>
<feature type="compositionally biased region" description="Low complexity" evidence="1">
    <location>
        <begin position="38"/>
        <end position="50"/>
    </location>
</feature>
<feature type="compositionally biased region" description="Polar residues" evidence="1">
    <location>
        <begin position="142"/>
        <end position="155"/>
    </location>
</feature>
<dbReference type="AlphaFoldDB" id="A0A1Y2B0K1"/>